<dbReference type="Gene3D" id="3.40.50.1820">
    <property type="entry name" value="alpha/beta hydrolase"/>
    <property type="match status" value="1"/>
</dbReference>
<dbReference type="InterPro" id="IPR029058">
    <property type="entry name" value="AB_hydrolase_fold"/>
</dbReference>
<evidence type="ECO:0000256" key="2">
    <source>
        <dbReference type="ARBA" id="ARBA00022692"/>
    </source>
</evidence>
<dbReference type="PANTHER" id="PTHR23024:SF230">
    <property type="entry name" value="OS03G0790500 PROTEIN"/>
    <property type="match status" value="1"/>
</dbReference>
<name>A0A835BT22_9POAL</name>
<feature type="region of interest" description="Disordered" evidence="5">
    <location>
        <begin position="516"/>
        <end position="553"/>
    </location>
</feature>
<proteinExistence type="predicted"/>
<dbReference type="InterPro" id="IPR007656">
    <property type="entry name" value="GTD-bd"/>
</dbReference>
<evidence type="ECO:0000256" key="5">
    <source>
        <dbReference type="SAM" id="MobiDB-lite"/>
    </source>
</evidence>
<comment type="subcellular location">
    <subcellularLocation>
        <location evidence="1">Membrane</location>
    </subcellularLocation>
</comment>
<dbReference type="PANTHER" id="PTHR23024">
    <property type="entry name" value="ARYLACETAMIDE DEACETYLASE"/>
    <property type="match status" value="1"/>
</dbReference>
<dbReference type="InterPro" id="IPR013094">
    <property type="entry name" value="AB_hydrolase_3"/>
</dbReference>
<dbReference type="GO" id="GO:0080115">
    <property type="term" value="F:myosin XI tail binding"/>
    <property type="evidence" value="ECO:0007669"/>
    <property type="project" value="UniProtKB-ARBA"/>
</dbReference>
<accession>A0A835BT22</accession>
<dbReference type="SUPFAM" id="SSF53474">
    <property type="entry name" value="alpha/beta-Hydrolases"/>
    <property type="match status" value="1"/>
</dbReference>
<dbReference type="GO" id="GO:0016020">
    <property type="term" value="C:membrane"/>
    <property type="evidence" value="ECO:0007669"/>
    <property type="project" value="UniProtKB-SubCell"/>
</dbReference>
<feature type="domain" description="GTD-binding" evidence="6">
    <location>
        <begin position="560"/>
        <end position="644"/>
    </location>
</feature>
<evidence type="ECO:0000313" key="7">
    <source>
        <dbReference type="EMBL" id="KAF8710012.1"/>
    </source>
</evidence>
<dbReference type="OrthoDB" id="408631at2759"/>
<dbReference type="GO" id="GO:0016787">
    <property type="term" value="F:hydrolase activity"/>
    <property type="evidence" value="ECO:0007669"/>
    <property type="project" value="InterPro"/>
</dbReference>
<keyword evidence="4" id="KW-0472">Membrane</keyword>
<sequence length="818" mass="88254">MSSAPDHVAVPSCDAPLLSDGTVTRRTDINGLPLPSFSPTLPAEWKDVVYSPDHNLKLRIYKPAVEGDVLGAPPTKLPVLVYFHGGGFSVGSFDLPNFHACCLRLAGELPALVVSAGYRLAPGHRLPAAHEDARAVISWIRAQAAAGISGDPWLVERADFEKVFVTGDSAGANMAHHVAVALGSSSGSGGLRIVDDEDVTAAARVVGYVLLWPFFAGDERTKSEAESPAGPHVTLPVYDQFSRLSLPVGATRDHPALNPFGPGSPALDAVAMPPVLVVVGELDLLRDRVVEYATRLEAMGKPVELVEFAGQHHGFFPVEPWGDAGDELIRVRTAQLKDGGSVGCRSLAPHGPGPLFLTHHGINRHGDHRTPVASTSFPARKILAKYWEIKGDSVASYATSCRRRRGIRAEFFFPSARLSPGGYRERDTESLTPPSRCIAFSEGKETVCLAYGDVESSPLLQPSSRRFQRTPPTGHTQLSHSSSGERVWGRAVATAAGSEPETGEWCVVSGDIHATSMDPVADPSPSRRSLKRRPPARSPELSPKAGGGGPAEEELIRRVEELEAAAARLMGEKEAAEEAARGLRQELDAERAEAMLMIERLQREKAAAQMEARQFKRYAEGRADREREVQEELASLTDLAASYHSRLQSHGIDPDSFTDEEEESDGEGEEVEQIDMDAAVVEQNGGDLSCGMELKAMVVDGGGREEEEPLSPVLKEFTVDISCASTTKTAGSVVVAEYVRDGNSGGLYARVEALEADRVALRREIAALRAERAQMVMAREMARRLCREMVAEHRAIVKKAAVPASSFSVLRVCKVYIC</sequence>
<dbReference type="Pfam" id="PF04576">
    <property type="entry name" value="Zein-binding"/>
    <property type="match status" value="1"/>
</dbReference>
<feature type="compositionally biased region" description="Acidic residues" evidence="5">
    <location>
        <begin position="656"/>
        <end position="671"/>
    </location>
</feature>
<organism evidence="7 8">
    <name type="scientific">Digitaria exilis</name>
    <dbReference type="NCBI Taxonomy" id="1010633"/>
    <lineage>
        <taxon>Eukaryota</taxon>
        <taxon>Viridiplantae</taxon>
        <taxon>Streptophyta</taxon>
        <taxon>Embryophyta</taxon>
        <taxon>Tracheophyta</taxon>
        <taxon>Spermatophyta</taxon>
        <taxon>Magnoliopsida</taxon>
        <taxon>Liliopsida</taxon>
        <taxon>Poales</taxon>
        <taxon>Poaceae</taxon>
        <taxon>PACMAD clade</taxon>
        <taxon>Panicoideae</taxon>
        <taxon>Panicodae</taxon>
        <taxon>Paniceae</taxon>
        <taxon>Anthephorinae</taxon>
        <taxon>Digitaria</taxon>
    </lineage>
</organism>
<evidence type="ECO:0000256" key="4">
    <source>
        <dbReference type="ARBA" id="ARBA00023136"/>
    </source>
</evidence>
<dbReference type="Proteomes" id="UP000636709">
    <property type="component" value="Unassembled WGS sequence"/>
</dbReference>
<dbReference type="InterPro" id="IPR050466">
    <property type="entry name" value="Carboxylest/Gibb_receptor"/>
</dbReference>
<reference evidence="7" key="1">
    <citation type="submission" date="2020-07" db="EMBL/GenBank/DDBJ databases">
        <title>Genome sequence and genetic diversity analysis of an under-domesticated orphan crop, white fonio (Digitaria exilis).</title>
        <authorList>
            <person name="Bennetzen J.L."/>
            <person name="Chen S."/>
            <person name="Ma X."/>
            <person name="Wang X."/>
            <person name="Yssel A.E.J."/>
            <person name="Chaluvadi S.R."/>
            <person name="Johnson M."/>
            <person name="Gangashetty P."/>
            <person name="Hamidou F."/>
            <person name="Sanogo M.D."/>
            <person name="Zwaenepoel A."/>
            <person name="Wallace J."/>
            <person name="Van De Peer Y."/>
            <person name="Van Deynze A."/>
        </authorList>
    </citation>
    <scope>NUCLEOTIDE SEQUENCE</scope>
    <source>
        <tissue evidence="7">Leaves</tissue>
    </source>
</reference>
<feature type="compositionally biased region" description="Polar residues" evidence="5">
    <location>
        <begin position="459"/>
        <end position="484"/>
    </location>
</feature>
<keyword evidence="2" id="KW-0812">Transmembrane</keyword>
<dbReference type="PROSITE" id="PS51775">
    <property type="entry name" value="GTD_BINDING"/>
    <property type="match status" value="1"/>
</dbReference>
<dbReference type="EMBL" id="JACEFO010001754">
    <property type="protein sequence ID" value="KAF8710012.1"/>
    <property type="molecule type" value="Genomic_DNA"/>
</dbReference>
<comment type="caution">
    <text evidence="7">The sequence shown here is derived from an EMBL/GenBank/DDBJ whole genome shotgun (WGS) entry which is preliminary data.</text>
</comment>
<feature type="region of interest" description="Disordered" evidence="5">
    <location>
        <begin position="459"/>
        <end position="504"/>
    </location>
</feature>
<keyword evidence="8" id="KW-1185">Reference proteome</keyword>
<feature type="region of interest" description="Disordered" evidence="5">
    <location>
        <begin position="647"/>
        <end position="671"/>
    </location>
</feature>
<gene>
    <name evidence="7" type="ORF">HU200_029737</name>
</gene>
<keyword evidence="3" id="KW-1133">Transmembrane helix</keyword>
<evidence type="ECO:0000256" key="3">
    <source>
        <dbReference type="ARBA" id="ARBA00022989"/>
    </source>
</evidence>
<evidence type="ECO:0000313" key="8">
    <source>
        <dbReference type="Proteomes" id="UP000636709"/>
    </source>
</evidence>
<evidence type="ECO:0000259" key="6">
    <source>
        <dbReference type="PROSITE" id="PS51775"/>
    </source>
</evidence>
<dbReference type="Pfam" id="PF07859">
    <property type="entry name" value="Abhydrolase_3"/>
    <property type="match status" value="1"/>
</dbReference>
<protein>
    <recommendedName>
        <fullName evidence="6">GTD-binding domain-containing protein</fullName>
    </recommendedName>
</protein>
<dbReference type="AlphaFoldDB" id="A0A835BT22"/>
<evidence type="ECO:0000256" key="1">
    <source>
        <dbReference type="ARBA" id="ARBA00004370"/>
    </source>
</evidence>